<dbReference type="AlphaFoldDB" id="A0A380MSZ3"/>
<dbReference type="PANTHER" id="PTHR43833:SF5">
    <property type="entry name" value="TRK SYSTEM POTASSIUM UPTAKE PROTEIN TRKA"/>
    <property type="match status" value="1"/>
</dbReference>
<dbReference type="Pfam" id="PF02254">
    <property type="entry name" value="TrkA_N"/>
    <property type="match status" value="2"/>
</dbReference>
<dbReference type="InterPro" id="IPR036291">
    <property type="entry name" value="NAD(P)-bd_dom_sf"/>
</dbReference>
<evidence type="ECO:0000256" key="4">
    <source>
        <dbReference type="SAM" id="Phobius"/>
    </source>
</evidence>
<organism evidence="6 7">
    <name type="scientific">Suttonella ornithocola</name>
    <dbReference type="NCBI Taxonomy" id="279832"/>
    <lineage>
        <taxon>Bacteria</taxon>
        <taxon>Pseudomonadati</taxon>
        <taxon>Pseudomonadota</taxon>
        <taxon>Gammaproteobacteria</taxon>
        <taxon>Cardiobacteriales</taxon>
        <taxon>Cardiobacteriaceae</taxon>
        <taxon>Suttonella</taxon>
    </lineage>
</organism>
<dbReference type="SUPFAM" id="SSF51735">
    <property type="entry name" value="NAD(P)-binding Rossmann-fold domains"/>
    <property type="match status" value="2"/>
</dbReference>
<dbReference type="InterPro" id="IPR003148">
    <property type="entry name" value="RCK_N"/>
</dbReference>
<name>A0A380MSZ3_9GAMM</name>
<dbReference type="SUPFAM" id="SSF81324">
    <property type="entry name" value="Voltage-gated potassium channels"/>
    <property type="match status" value="1"/>
</dbReference>
<dbReference type="Gene3D" id="3.40.50.720">
    <property type="entry name" value="NAD(P)-binding Rossmann-like Domain"/>
    <property type="match status" value="2"/>
</dbReference>
<dbReference type="InterPro" id="IPR013099">
    <property type="entry name" value="K_chnl_dom"/>
</dbReference>
<evidence type="ECO:0000259" key="5">
    <source>
        <dbReference type="PROSITE" id="PS51201"/>
    </source>
</evidence>
<dbReference type="OrthoDB" id="9781411at2"/>
<dbReference type="EMBL" id="UHIC01000001">
    <property type="protein sequence ID" value="SUO95408.1"/>
    <property type="molecule type" value="Genomic_DNA"/>
</dbReference>
<evidence type="ECO:0000313" key="6">
    <source>
        <dbReference type="EMBL" id="SUO95408.1"/>
    </source>
</evidence>
<dbReference type="RefSeq" id="WP_072575549.1">
    <property type="nucleotide sequence ID" value="NZ_LWHB01000012.1"/>
</dbReference>
<keyword evidence="4" id="KW-1133">Transmembrane helix</keyword>
<keyword evidence="6" id="KW-0407">Ion channel</keyword>
<keyword evidence="2" id="KW-0813">Transport</keyword>
<keyword evidence="3" id="KW-0406">Ion transport</keyword>
<reference evidence="6 7" key="1">
    <citation type="submission" date="2018-06" db="EMBL/GenBank/DDBJ databases">
        <authorList>
            <consortium name="Pathogen Informatics"/>
            <person name="Doyle S."/>
        </authorList>
    </citation>
    <scope>NUCLEOTIDE SEQUENCE [LARGE SCALE GENOMIC DNA]</scope>
    <source>
        <strain evidence="6 7">NCTC13337</strain>
    </source>
</reference>
<accession>A0A380MSZ3</accession>
<protein>
    <submittedName>
        <fullName evidence="6">Voltage-gated potassium channel Kch</fullName>
    </submittedName>
</protein>
<dbReference type="GO" id="GO:0006813">
    <property type="term" value="P:potassium ion transport"/>
    <property type="evidence" value="ECO:0007669"/>
    <property type="project" value="InterPro"/>
</dbReference>
<comment type="subcellular location">
    <subcellularLocation>
        <location evidence="1">Cell membrane</location>
        <topology evidence="1">Multi-pass membrane protein</topology>
    </subcellularLocation>
</comment>
<sequence length="565" mass="63808">MNEVVYLIFRQMRRPALVLVIGYSIAVLGMSLMPTVGEDGEITHLTIFQSFYWLSYTATTIGYGEVPVEFSDWQRVWVAFSIYYTVPAWLYAAGKIIALLSDPVFQHAIRENSFARRVRNMRTRFVVVCGFGESGHRIVKRLLHSGYECVVIDNDSDRINRMSLDPVLHNVLAVSGDAADVELLTRAGIGSPFCRAVIAITDNEDVNIKVALSARLLSSNREKFQIICRTMTREGSANAKSFNTDLVINTHHIFAERLTTGLRRPAIADLMSRFYSEPGTYHEPPPQPPAGSWIICGYGALGRTLERFLEYEGVDAVIIDDQIAVDKGHVQGKGTEAVTLREARIDHAQAIVAGRDYDPDNLSIAMTAKAMQPSLFVVGRQNRSSNERLFEVAGFNRVMEEAELIVSEIFPHLARPLLGRFLRALRHQNEMWGEQLLLQIEKLSGGYNPHHYVLRITEKHAPAIIEHLKSGHLLRLQSLWTQPDNPDTFKQALPLLLLKEDKEILLPNPATNLQVGDQVLIAYQEPYVASRLSRNCFDEASLYWALHGREKTTSYVLNYLLKKFE</sequence>
<feature type="transmembrane region" description="Helical" evidence="4">
    <location>
        <begin position="76"/>
        <end position="100"/>
    </location>
</feature>
<dbReference type="Pfam" id="PF07885">
    <property type="entry name" value="Ion_trans_2"/>
    <property type="match status" value="1"/>
</dbReference>
<dbReference type="PROSITE" id="PS51201">
    <property type="entry name" value="RCK_N"/>
    <property type="match status" value="1"/>
</dbReference>
<keyword evidence="7" id="KW-1185">Reference proteome</keyword>
<dbReference type="InterPro" id="IPR050721">
    <property type="entry name" value="Trk_Ktr_HKT_K-transport"/>
</dbReference>
<gene>
    <name evidence="6" type="primary">kch</name>
    <name evidence="6" type="ORF">NCTC13337_01305</name>
</gene>
<evidence type="ECO:0000256" key="1">
    <source>
        <dbReference type="ARBA" id="ARBA00004651"/>
    </source>
</evidence>
<dbReference type="GO" id="GO:0005886">
    <property type="term" value="C:plasma membrane"/>
    <property type="evidence" value="ECO:0007669"/>
    <property type="project" value="UniProtKB-SubCell"/>
</dbReference>
<evidence type="ECO:0000256" key="2">
    <source>
        <dbReference type="ARBA" id="ARBA00022448"/>
    </source>
</evidence>
<evidence type="ECO:0000256" key="3">
    <source>
        <dbReference type="ARBA" id="ARBA00023065"/>
    </source>
</evidence>
<dbReference type="GO" id="GO:0034220">
    <property type="term" value="P:monoatomic ion transmembrane transport"/>
    <property type="evidence" value="ECO:0007669"/>
    <property type="project" value="UniProtKB-KW"/>
</dbReference>
<dbReference type="Gene3D" id="1.10.287.70">
    <property type="match status" value="1"/>
</dbReference>
<dbReference type="PANTHER" id="PTHR43833">
    <property type="entry name" value="POTASSIUM CHANNEL PROTEIN 2-RELATED-RELATED"/>
    <property type="match status" value="1"/>
</dbReference>
<keyword evidence="4" id="KW-0472">Membrane</keyword>
<proteinExistence type="predicted"/>
<feature type="transmembrane region" description="Helical" evidence="4">
    <location>
        <begin position="16"/>
        <end position="36"/>
    </location>
</feature>
<evidence type="ECO:0000313" key="7">
    <source>
        <dbReference type="Proteomes" id="UP000254601"/>
    </source>
</evidence>
<feature type="transmembrane region" description="Helical" evidence="4">
    <location>
        <begin position="42"/>
        <end position="64"/>
    </location>
</feature>
<dbReference type="Proteomes" id="UP000254601">
    <property type="component" value="Unassembled WGS sequence"/>
</dbReference>
<keyword evidence="4" id="KW-0812">Transmembrane</keyword>
<feature type="domain" description="RCK N-terminal" evidence="5">
    <location>
        <begin position="123"/>
        <end position="248"/>
    </location>
</feature>